<protein>
    <submittedName>
        <fullName evidence="2">Uncharacterized protein</fullName>
    </submittedName>
</protein>
<feature type="region of interest" description="Disordered" evidence="1">
    <location>
        <begin position="40"/>
        <end position="64"/>
    </location>
</feature>
<evidence type="ECO:0000256" key="1">
    <source>
        <dbReference type="SAM" id="MobiDB-lite"/>
    </source>
</evidence>
<evidence type="ECO:0000313" key="2">
    <source>
        <dbReference type="EMBL" id="DAF87260.1"/>
    </source>
</evidence>
<dbReference type="EMBL" id="BK015961">
    <property type="protein sequence ID" value="DAF87260.1"/>
    <property type="molecule type" value="Genomic_DNA"/>
</dbReference>
<accession>A0A8S5TYH5</accession>
<proteinExistence type="predicted"/>
<reference evidence="2" key="1">
    <citation type="journal article" date="2021" name="Proc. Natl. Acad. Sci. U.S.A.">
        <title>A Catalog of Tens of Thousands of Viruses from Human Metagenomes Reveals Hidden Associations with Chronic Diseases.</title>
        <authorList>
            <person name="Tisza M.J."/>
            <person name="Buck C.B."/>
        </authorList>
    </citation>
    <scope>NUCLEOTIDE SEQUENCE</scope>
    <source>
        <strain evidence="2">CtDsE1</strain>
    </source>
</reference>
<name>A0A8S5TYH5_9CAUD</name>
<organism evidence="2">
    <name type="scientific">Siphoviridae sp. ctDsE1</name>
    <dbReference type="NCBI Taxonomy" id="2825390"/>
    <lineage>
        <taxon>Viruses</taxon>
        <taxon>Duplodnaviria</taxon>
        <taxon>Heunggongvirae</taxon>
        <taxon>Uroviricota</taxon>
        <taxon>Caudoviricetes</taxon>
    </lineage>
</organism>
<sequence length="64" mass="6914">MQYEEPAQCVNPVMAAPPRLDAALNVTAGVSAIWITERSWMAPAPPEPRNEKPGTSIMPAENLP</sequence>